<dbReference type="Pfam" id="PF05137">
    <property type="entry name" value="PilN"/>
    <property type="match status" value="1"/>
</dbReference>
<accession>A0A1M7HQ95</accession>
<dbReference type="STRING" id="447595.SAMN05660826_00745"/>
<keyword evidence="2" id="KW-0472">Membrane</keyword>
<dbReference type="InterPro" id="IPR007813">
    <property type="entry name" value="PilN"/>
</dbReference>
<keyword evidence="2" id="KW-1133">Transmembrane helix</keyword>
<dbReference type="RefSeq" id="WP_073254820.1">
    <property type="nucleotide sequence ID" value="NZ_FRCR01000003.1"/>
</dbReference>
<evidence type="ECO:0000256" key="1">
    <source>
        <dbReference type="SAM" id="Coils"/>
    </source>
</evidence>
<dbReference type="EMBL" id="FRCR01000003">
    <property type="protein sequence ID" value="SHM30731.1"/>
    <property type="molecule type" value="Genomic_DNA"/>
</dbReference>
<feature type="transmembrane region" description="Helical" evidence="2">
    <location>
        <begin position="21"/>
        <end position="42"/>
    </location>
</feature>
<proteinExistence type="predicted"/>
<dbReference type="PANTHER" id="PTHR40278:SF1">
    <property type="entry name" value="DNA UTILIZATION PROTEIN HOFN"/>
    <property type="match status" value="1"/>
</dbReference>
<keyword evidence="1" id="KW-0175">Coiled coil</keyword>
<gene>
    <name evidence="3" type="ORF">SAMN05660826_00745</name>
</gene>
<dbReference type="PANTHER" id="PTHR40278">
    <property type="entry name" value="DNA UTILIZATION PROTEIN HOFN"/>
    <property type="match status" value="1"/>
</dbReference>
<dbReference type="AlphaFoldDB" id="A0A1M7HQ95"/>
<keyword evidence="2" id="KW-0812">Transmembrane</keyword>
<sequence>MYEINLLPEELRRSGRKLLNVKTPGVIFGTAFFVLLSFYLFLLVNSHFLETTLENVKREVESYEIKEKEVIREQELLENLKKKREEVKNVAQGRIFWSKFLIEIENALPQDVWIKSIEIGPENKLKMVGVSSSFERIGDFYVALKDVSLLKNVYLESVQERGKDESGKPVLEFTVTADIFP</sequence>
<dbReference type="InterPro" id="IPR052534">
    <property type="entry name" value="Extracell_DNA_Util/SecSys_Comp"/>
</dbReference>
<dbReference type="OrthoDB" id="1729774at2"/>
<name>A0A1M7HQ95_9FIRM</name>
<protein>
    <submittedName>
        <fullName evidence="3">Fimbrial assembly protein (PilN)</fullName>
    </submittedName>
</protein>
<organism evidence="3 4">
    <name type="scientific">Caldanaerovirga acetigignens</name>
    <dbReference type="NCBI Taxonomy" id="447595"/>
    <lineage>
        <taxon>Bacteria</taxon>
        <taxon>Bacillati</taxon>
        <taxon>Bacillota</taxon>
        <taxon>Clostridia</taxon>
        <taxon>Thermosediminibacterales</taxon>
        <taxon>Thermosediminibacteraceae</taxon>
        <taxon>Caldanaerovirga</taxon>
    </lineage>
</organism>
<evidence type="ECO:0000313" key="4">
    <source>
        <dbReference type="Proteomes" id="UP000184375"/>
    </source>
</evidence>
<keyword evidence="4" id="KW-1185">Reference proteome</keyword>
<dbReference type="Proteomes" id="UP000184375">
    <property type="component" value="Unassembled WGS sequence"/>
</dbReference>
<evidence type="ECO:0000313" key="3">
    <source>
        <dbReference type="EMBL" id="SHM30731.1"/>
    </source>
</evidence>
<feature type="coiled-coil region" evidence="1">
    <location>
        <begin position="46"/>
        <end position="90"/>
    </location>
</feature>
<reference evidence="4" key="1">
    <citation type="submission" date="2016-11" db="EMBL/GenBank/DDBJ databases">
        <authorList>
            <person name="Varghese N."/>
            <person name="Submissions S."/>
        </authorList>
    </citation>
    <scope>NUCLEOTIDE SEQUENCE [LARGE SCALE GENOMIC DNA]</scope>
    <source>
        <strain evidence="4">DSM 18802</strain>
    </source>
</reference>
<evidence type="ECO:0000256" key="2">
    <source>
        <dbReference type="SAM" id="Phobius"/>
    </source>
</evidence>